<dbReference type="AlphaFoldDB" id="A0A3D8L1L0"/>
<evidence type="ECO:0000256" key="2">
    <source>
        <dbReference type="ARBA" id="ARBA00022840"/>
    </source>
</evidence>
<proteinExistence type="predicted"/>
<evidence type="ECO:0000313" key="5">
    <source>
        <dbReference type="Proteomes" id="UP000256708"/>
    </source>
</evidence>
<dbReference type="SUPFAM" id="SSF52540">
    <property type="entry name" value="P-loop containing nucleoside triphosphate hydrolases"/>
    <property type="match status" value="1"/>
</dbReference>
<dbReference type="InterPro" id="IPR002611">
    <property type="entry name" value="IstB_ATP-bd"/>
</dbReference>
<name>A0A3D8L1L0_9BACT</name>
<dbReference type="PIRSF" id="PIRSF003073">
    <property type="entry name" value="DNAC_TnpB_IstB"/>
    <property type="match status" value="1"/>
</dbReference>
<dbReference type="Pfam" id="PF01695">
    <property type="entry name" value="IstB_IS21"/>
    <property type="match status" value="1"/>
</dbReference>
<dbReference type="Proteomes" id="UP000256708">
    <property type="component" value="Unassembled WGS sequence"/>
</dbReference>
<comment type="caution">
    <text evidence="4">The sequence shown here is derived from an EMBL/GenBank/DDBJ whole genome shotgun (WGS) entry which is preliminary data.</text>
</comment>
<gene>
    <name evidence="4" type="ORF">DXT99_24815</name>
</gene>
<dbReference type="InterPro" id="IPR027417">
    <property type="entry name" value="P-loop_NTPase"/>
</dbReference>
<dbReference type="GO" id="GO:0006260">
    <property type="term" value="P:DNA replication"/>
    <property type="evidence" value="ECO:0007669"/>
    <property type="project" value="TreeGrafter"/>
</dbReference>
<reference evidence="5" key="1">
    <citation type="submission" date="2018-08" db="EMBL/GenBank/DDBJ databases">
        <authorList>
            <person name="Liu Z.-W."/>
            <person name="Du Z.-J."/>
        </authorList>
    </citation>
    <scope>NUCLEOTIDE SEQUENCE [LARGE SCALE GENOMIC DNA]</scope>
    <source>
        <strain evidence="5">H4X</strain>
    </source>
</reference>
<keyword evidence="2 4" id="KW-0067">ATP-binding</keyword>
<dbReference type="CDD" id="cd00009">
    <property type="entry name" value="AAA"/>
    <property type="match status" value="1"/>
</dbReference>
<dbReference type="InterPro" id="IPR028350">
    <property type="entry name" value="DNAC/IstB-like"/>
</dbReference>
<dbReference type="EMBL" id="QRGR01000043">
    <property type="protein sequence ID" value="RDV11328.1"/>
    <property type="molecule type" value="Genomic_DNA"/>
</dbReference>
<dbReference type="PANTHER" id="PTHR30050">
    <property type="entry name" value="CHROMOSOMAL REPLICATION INITIATOR PROTEIN DNAA"/>
    <property type="match status" value="1"/>
</dbReference>
<dbReference type="Gene3D" id="3.40.50.300">
    <property type="entry name" value="P-loop containing nucleotide triphosphate hydrolases"/>
    <property type="match status" value="1"/>
</dbReference>
<sequence>MNAHNTVEKMRLMQLKAMAALYHQAITENIYQDMSLDDFMTLLVDNEWEERQRRKINNLLRAASFRVEASAHNIDYQSQRNLDKTSLQRLLSLAFIKNAENIIVTGPTGVGKSYLAQVFGNQACQMLIKTKYYIAARLFDEAKLAKLDGSYLKFIKKLHKTPLLILDDFGLHAMEQHDRQILLDLIEERHQRASTVFCSQIPVSKWHSLIGEGTIADAILDRVVHSSHRVDLKGDSMRKNKSLN</sequence>
<organism evidence="4 5">
    <name type="scientific">Pontibacter diazotrophicus</name>
    <dbReference type="NCBI Taxonomy" id="1400979"/>
    <lineage>
        <taxon>Bacteria</taxon>
        <taxon>Pseudomonadati</taxon>
        <taxon>Bacteroidota</taxon>
        <taxon>Cytophagia</taxon>
        <taxon>Cytophagales</taxon>
        <taxon>Hymenobacteraceae</taxon>
        <taxon>Pontibacter</taxon>
    </lineage>
</organism>
<keyword evidence="5" id="KW-1185">Reference proteome</keyword>
<evidence type="ECO:0000313" key="4">
    <source>
        <dbReference type="EMBL" id="RDV11328.1"/>
    </source>
</evidence>
<protein>
    <submittedName>
        <fullName evidence="4">ATP-binding protein</fullName>
    </submittedName>
</protein>
<dbReference type="GO" id="GO:0005524">
    <property type="term" value="F:ATP binding"/>
    <property type="evidence" value="ECO:0007669"/>
    <property type="project" value="UniProtKB-KW"/>
</dbReference>
<dbReference type="OrthoDB" id="8064373at2"/>
<feature type="domain" description="IstB-like ATP-binding" evidence="3">
    <location>
        <begin position="12"/>
        <end position="242"/>
    </location>
</feature>
<dbReference type="PANTHER" id="PTHR30050:SF4">
    <property type="entry name" value="ATP-BINDING PROTEIN RV3427C IN INSERTION SEQUENCE-RELATED"/>
    <property type="match status" value="1"/>
</dbReference>
<keyword evidence="1" id="KW-0547">Nucleotide-binding</keyword>
<accession>A0A3D8L1L0</accession>
<dbReference type="RefSeq" id="WP_115568291.1">
    <property type="nucleotide sequence ID" value="NZ_QRGR01000043.1"/>
</dbReference>
<evidence type="ECO:0000256" key="1">
    <source>
        <dbReference type="ARBA" id="ARBA00022741"/>
    </source>
</evidence>
<dbReference type="NCBIfam" id="NF038214">
    <property type="entry name" value="IS21_help_AAA"/>
    <property type="match status" value="1"/>
</dbReference>
<evidence type="ECO:0000259" key="3">
    <source>
        <dbReference type="Pfam" id="PF01695"/>
    </source>
</evidence>
<dbReference type="InterPro" id="IPR047661">
    <property type="entry name" value="IstB"/>
</dbReference>